<dbReference type="Proteomes" id="UP000281553">
    <property type="component" value="Unassembled WGS sequence"/>
</dbReference>
<accession>A0A3P6PW34</accession>
<gene>
    <name evidence="1" type="ORF">DILT_LOCUS1121</name>
</gene>
<keyword evidence="2" id="KW-1185">Reference proteome</keyword>
<dbReference type="Gene3D" id="3.40.50.300">
    <property type="entry name" value="P-loop containing nucleotide triphosphate hydrolases"/>
    <property type="match status" value="1"/>
</dbReference>
<evidence type="ECO:0008006" key="3">
    <source>
        <dbReference type="Google" id="ProtNLM"/>
    </source>
</evidence>
<reference evidence="1 2" key="1">
    <citation type="submission" date="2018-11" db="EMBL/GenBank/DDBJ databases">
        <authorList>
            <consortium name="Pathogen Informatics"/>
        </authorList>
    </citation>
    <scope>NUCLEOTIDE SEQUENCE [LARGE SCALE GENOMIC DNA]</scope>
</reference>
<evidence type="ECO:0000313" key="2">
    <source>
        <dbReference type="Proteomes" id="UP000281553"/>
    </source>
</evidence>
<sequence>MTSLSESFDVILEQNTLDGATEALREYLEAYWMAVNPIGDLSKAEKILGVVAGTHGRAQGEHKIFLPMVPGRPGLNIVTQVRLPPMRVVPTVKMPP</sequence>
<evidence type="ECO:0000313" key="1">
    <source>
        <dbReference type="EMBL" id="VDK40269.1"/>
    </source>
</evidence>
<protein>
    <recommendedName>
        <fullName evidence="3">Guanylate kinase/L-type calcium channel beta subunit domain-containing protein</fullName>
    </recommendedName>
</protein>
<dbReference type="OrthoDB" id="5962384at2759"/>
<dbReference type="InterPro" id="IPR027417">
    <property type="entry name" value="P-loop_NTPase"/>
</dbReference>
<dbReference type="AlphaFoldDB" id="A0A3P6PW34"/>
<proteinExistence type="predicted"/>
<dbReference type="EMBL" id="UYRU01006640">
    <property type="protein sequence ID" value="VDK40269.1"/>
    <property type="molecule type" value="Genomic_DNA"/>
</dbReference>
<name>A0A3P6PW34_DIBLA</name>
<organism evidence="1 2">
    <name type="scientific">Dibothriocephalus latus</name>
    <name type="common">Fish tapeworm</name>
    <name type="synonym">Diphyllobothrium latum</name>
    <dbReference type="NCBI Taxonomy" id="60516"/>
    <lineage>
        <taxon>Eukaryota</taxon>
        <taxon>Metazoa</taxon>
        <taxon>Spiralia</taxon>
        <taxon>Lophotrochozoa</taxon>
        <taxon>Platyhelminthes</taxon>
        <taxon>Cestoda</taxon>
        <taxon>Eucestoda</taxon>
        <taxon>Diphyllobothriidea</taxon>
        <taxon>Diphyllobothriidae</taxon>
        <taxon>Dibothriocephalus</taxon>
    </lineage>
</organism>